<dbReference type="Proteomes" id="UP000039865">
    <property type="component" value="Unassembled WGS sequence"/>
</dbReference>
<dbReference type="InParanoid" id="A0A078BAB2"/>
<evidence type="ECO:0000313" key="1">
    <source>
        <dbReference type="EMBL" id="CDW90453.1"/>
    </source>
</evidence>
<gene>
    <name evidence="1" type="primary">Contig11430.g12232</name>
    <name evidence="1" type="ORF">STYLEM_19596</name>
</gene>
<keyword evidence="2" id="KW-1185">Reference proteome</keyword>
<evidence type="ECO:0000313" key="2">
    <source>
        <dbReference type="Proteomes" id="UP000039865"/>
    </source>
</evidence>
<protein>
    <submittedName>
        <fullName evidence="1">Uncharacterized protein</fullName>
    </submittedName>
</protein>
<proteinExistence type="predicted"/>
<dbReference type="AlphaFoldDB" id="A0A078BAB2"/>
<organism evidence="1 2">
    <name type="scientific">Stylonychia lemnae</name>
    <name type="common">Ciliate</name>
    <dbReference type="NCBI Taxonomy" id="5949"/>
    <lineage>
        <taxon>Eukaryota</taxon>
        <taxon>Sar</taxon>
        <taxon>Alveolata</taxon>
        <taxon>Ciliophora</taxon>
        <taxon>Intramacronucleata</taxon>
        <taxon>Spirotrichea</taxon>
        <taxon>Stichotrichia</taxon>
        <taxon>Sporadotrichida</taxon>
        <taxon>Oxytrichidae</taxon>
        <taxon>Stylonychinae</taxon>
        <taxon>Stylonychia</taxon>
    </lineage>
</organism>
<sequence>MQLIVSSTILAVIGFLTTNVNCNIFARFGDQLQKMKLEAANQYWPPVVLPNDLELHGVLYTYNNKTKVLAPYRDTTIGVYIDSKGNREKIITQANFSDIGFAEVIDYKNANEHKQYKQTPKISKCEVNTLASDYNITQRVLNVHDNKGKTTKYLGVYGVAWDQNKQYHQFRINLDGEQHQLFFNTDTFLLTWYNKKGTNLYLNIPGGAFFRVYTDADFDGLNCNPTQVSIPRENYIQ</sequence>
<dbReference type="EMBL" id="CCKQ01018484">
    <property type="protein sequence ID" value="CDW90453.1"/>
    <property type="molecule type" value="Genomic_DNA"/>
</dbReference>
<name>A0A078BAB2_STYLE</name>
<reference evidence="1 2" key="1">
    <citation type="submission" date="2014-06" db="EMBL/GenBank/DDBJ databases">
        <authorList>
            <person name="Swart Estienne"/>
        </authorList>
    </citation>
    <scope>NUCLEOTIDE SEQUENCE [LARGE SCALE GENOMIC DNA]</scope>
    <source>
        <strain evidence="1 2">130c</strain>
    </source>
</reference>
<accession>A0A078BAB2</accession>